<dbReference type="Pfam" id="PF07609">
    <property type="entry name" value="DUF1572"/>
    <property type="match status" value="1"/>
</dbReference>
<dbReference type="RefSeq" id="WP_133997142.1">
    <property type="nucleotide sequence ID" value="NZ_SODV01000002.1"/>
</dbReference>
<comment type="caution">
    <text evidence="1">The sequence shown here is derived from an EMBL/GenBank/DDBJ whole genome shotgun (WGS) entry which is preliminary data.</text>
</comment>
<dbReference type="InterPro" id="IPR034660">
    <property type="entry name" value="DinB/YfiT-like"/>
</dbReference>
<accession>A0A4R8DHE8</accession>
<gene>
    <name evidence="1" type="ORF">EDB95_4367</name>
</gene>
<reference evidence="1 2" key="1">
    <citation type="submission" date="2019-03" db="EMBL/GenBank/DDBJ databases">
        <title>Genomic Encyclopedia of Type Strains, Phase IV (KMG-IV): sequencing the most valuable type-strain genomes for metagenomic binning, comparative biology and taxonomic classification.</title>
        <authorList>
            <person name="Goeker M."/>
        </authorList>
    </citation>
    <scope>NUCLEOTIDE SEQUENCE [LARGE SCALE GENOMIC DNA]</scope>
    <source>
        <strain evidence="1 2">DSM 100059</strain>
    </source>
</reference>
<dbReference type="EMBL" id="SODV01000002">
    <property type="protein sequence ID" value="TDW96536.1"/>
    <property type="molecule type" value="Genomic_DNA"/>
</dbReference>
<name>A0A4R8DHE8_9BACT</name>
<organism evidence="1 2">
    <name type="scientific">Dinghuibacter silviterrae</name>
    <dbReference type="NCBI Taxonomy" id="1539049"/>
    <lineage>
        <taxon>Bacteria</taxon>
        <taxon>Pseudomonadati</taxon>
        <taxon>Bacteroidota</taxon>
        <taxon>Chitinophagia</taxon>
        <taxon>Chitinophagales</taxon>
        <taxon>Chitinophagaceae</taxon>
        <taxon>Dinghuibacter</taxon>
    </lineage>
</organism>
<evidence type="ECO:0000313" key="2">
    <source>
        <dbReference type="Proteomes" id="UP000294498"/>
    </source>
</evidence>
<dbReference type="OrthoDB" id="68731at2"/>
<protein>
    <submittedName>
        <fullName evidence="1">Uncharacterized protein DUF1572</fullName>
    </submittedName>
</protein>
<dbReference type="AlphaFoldDB" id="A0A4R8DHE8"/>
<dbReference type="Proteomes" id="UP000294498">
    <property type="component" value="Unassembled WGS sequence"/>
</dbReference>
<evidence type="ECO:0000313" key="1">
    <source>
        <dbReference type="EMBL" id="TDW96536.1"/>
    </source>
</evidence>
<proteinExistence type="predicted"/>
<dbReference type="SUPFAM" id="SSF109854">
    <property type="entry name" value="DinB/YfiT-like putative metalloenzymes"/>
    <property type="match status" value="1"/>
</dbReference>
<keyword evidence="2" id="KW-1185">Reference proteome</keyword>
<dbReference type="InterPro" id="IPR011466">
    <property type="entry name" value="DUF1572"/>
</dbReference>
<dbReference type="Gene3D" id="1.20.120.450">
    <property type="entry name" value="dinb family like domain"/>
    <property type="match status" value="1"/>
</dbReference>
<sequence>MSIASMYKESLLNRLFALRALGDKTFDQLSEEEMYFRPEDGSNSIAVIIRHLHGNMLSRFTNFLVEDGEKSWRDRDAEFTDERVPKFQLLSLWEDGWACTLGAIHAMSDADLERTVTIRGEPHSVVDALNRNLGHSAYHVGQIVYLGKVIRAGAWKNLSVPLGQSKEHTAAMRRKFGQEP</sequence>